<dbReference type="InterPro" id="IPR011050">
    <property type="entry name" value="Pectin_lyase_fold/virulence"/>
</dbReference>
<comment type="function">
    <text evidence="12">Specific in hydrolyzing the terminal glycosidic bond of polygalacturonic acid and oligogalacturonates.</text>
</comment>
<evidence type="ECO:0000256" key="8">
    <source>
        <dbReference type="ARBA" id="ARBA00023277"/>
    </source>
</evidence>
<evidence type="ECO:0000256" key="15">
    <source>
        <dbReference type="RuleBase" id="RU361169"/>
    </source>
</evidence>
<gene>
    <name evidence="17" type="ORF">D9613_011051</name>
</gene>
<keyword evidence="9 15" id="KW-0326">Glycosidase</keyword>
<comment type="subcellular location">
    <subcellularLocation>
        <location evidence="1">Secreted</location>
    </subcellularLocation>
</comment>
<dbReference type="PANTHER" id="PTHR31736:SF12">
    <property type="entry name" value="EXO-POLYGALACTURONASE, PUTATIVE-RELATED"/>
    <property type="match status" value="1"/>
</dbReference>
<dbReference type="GO" id="GO:0004650">
    <property type="term" value="F:polygalacturonase activity"/>
    <property type="evidence" value="ECO:0007669"/>
    <property type="project" value="InterPro"/>
</dbReference>
<reference evidence="17 18" key="1">
    <citation type="submission" date="2019-12" db="EMBL/GenBank/DDBJ databases">
        <authorList>
            <person name="Floudas D."/>
            <person name="Bentzer J."/>
            <person name="Ahren D."/>
            <person name="Johansson T."/>
            <person name="Persson P."/>
            <person name="Tunlid A."/>
        </authorList>
    </citation>
    <scope>NUCLEOTIDE SEQUENCE [LARGE SCALE GENOMIC DNA]</scope>
    <source>
        <strain evidence="17 18">CBS 102.39</strain>
    </source>
</reference>
<evidence type="ECO:0000256" key="12">
    <source>
        <dbReference type="ARBA" id="ARBA00037312"/>
    </source>
</evidence>
<sequence length="437" mass="47722">MKSSGSEFAFICILFILLAIPAHASVTTAAQQPGQICQIRPLGYGHDDTDQVEEVIAKCGHSGTTIFEAGSFNITRKMTWNLQSATVHLNGFLNFPPTIERWLNPDNTYQVVFIQSQSSWFVVTGSDFVIDAHNTGGIQGNGQAWWSFFATRTREDGDGRPISLTLFKAKRGIIRNFRIESPPFWSNAVVESSDITYDGMVVNATNEDPLFEGQNIVWNTDGIDTYRSERITLKNWDVTCGDDCVAIKGNSSDIVLRNITCRGGEGIAIGSLGQYVNLTDNVQNVDMENIKMVRLDPKVQPNMDNGVYFKAWPGTVNGLPPTGGGGGAGTVRNLTAKNVQVDRVMNPVRIQIFQSIDPNGGGSPSKIKFEDMHFSNWVGTANNSRLLDLECSVSGCSDFVFQKFNVIPPSGESPHYVCQNVTGIKGLSSPCRISGGT</sequence>
<dbReference type="EMBL" id="JAACJL010000046">
    <property type="protein sequence ID" value="KAF4613334.1"/>
    <property type="molecule type" value="Genomic_DNA"/>
</dbReference>
<keyword evidence="11" id="KW-0624">Polysaccharide degradation</keyword>
<dbReference type="Proteomes" id="UP000521872">
    <property type="component" value="Unassembled WGS sequence"/>
</dbReference>
<keyword evidence="3" id="KW-0964">Secreted</keyword>
<evidence type="ECO:0000256" key="1">
    <source>
        <dbReference type="ARBA" id="ARBA00004613"/>
    </source>
</evidence>
<dbReference type="Gene3D" id="2.160.20.10">
    <property type="entry name" value="Single-stranded right-handed beta-helix, Pectin lyase-like"/>
    <property type="match status" value="1"/>
</dbReference>
<evidence type="ECO:0000256" key="7">
    <source>
        <dbReference type="ARBA" id="ARBA00023180"/>
    </source>
</evidence>
<evidence type="ECO:0000256" key="5">
    <source>
        <dbReference type="ARBA" id="ARBA00022801"/>
    </source>
</evidence>
<keyword evidence="7" id="KW-0325">Glycoprotein</keyword>
<organism evidence="17 18">
    <name type="scientific">Agrocybe pediades</name>
    <dbReference type="NCBI Taxonomy" id="84607"/>
    <lineage>
        <taxon>Eukaryota</taxon>
        <taxon>Fungi</taxon>
        <taxon>Dikarya</taxon>
        <taxon>Basidiomycota</taxon>
        <taxon>Agaricomycotina</taxon>
        <taxon>Agaricomycetes</taxon>
        <taxon>Agaricomycetidae</taxon>
        <taxon>Agaricales</taxon>
        <taxon>Agaricineae</taxon>
        <taxon>Strophariaceae</taxon>
        <taxon>Agrocybe</taxon>
    </lineage>
</organism>
<dbReference type="SUPFAM" id="SSF51126">
    <property type="entry name" value="Pectin lyase-like"/>
    <property type="match status" value="1"/>
</dbReference>
<evidence type="ECO:0000256" key="14">
    <source>
        <dbReference type="ARBA" id="ARBA00048766"/>
    </source>
</evidence>
<evidence type="ECO:0000256" key="6">
    <source>
        <dbReference type="ARBA" id="ARBA00023157"/>
    </source>
</evidence>
<evidence type="ECO:0000256" key="3">
    <source>
        <dbReference type="ARBA" id="ARBA00022525"/>
    </source>
</evidence>
<dbReference type="Pfam" id="PF00295">
    <property type="entry name" value="Glyco_hydro_28"/>
    <property type="match status" value="1"/>
</dbReference>
<evidence type="ECO:0000256" key="2">
    <source>
        <dbReference type="ARBA" id="ARBA00008834"/>
    </source>
</evidence>
<evidence type="ECO:0000256" key="16">
    <source>
        <dbReference type="SAM" id="SignalP"/>
    </source>
</evidence>
<dbReference type="EC" id="3.2.1.67" evidence="13"/>
<comment type="similarity">
    <text evidence="2 15">Belongs to the glycosyl hydrolase 28 family.</text>
</comment>
<dbReference type="GO" id="GO:0047911">
    <property type="term" value="F:galacturan 1,4-alpha-galacturonidase activity"/>
    <property type="evidence" value="ECO:0007669"/>
    <property type="project" value="UniProtKB-EC"/>
</dbReference>
<accession>A0A8H4VMJ1</accession>
<feature type="chain" id="PRO_5034723202" description="galacturonan 1,4-alpha-galacturonidase" evidence="16">
    <location>
        <begin position="25"/>
        <end position="437"/>
    </location>
</feature>
<dbReference type="GO" id="GO:0005576">
    <property type="term" value="C:extracellular region"/>
    <property type="evidence" value="ECO:0007669"/>
    <property type="project" value="UniProtKB-SubCell"/>
</dbReference>
<dbReference type="PANTHER" id="PTHR31736">
    <property type="match status" value="1"/>
</dbReference>
<evidence type="ECO:0000313" key="18">
    <source>
        <dbReference type="Proteomes" id="UP000521872"/>
    </source>
</evidence>
<evidence type="ECO:0000313" key="17">
    <source>
        <dbReference type="EMBL" id="KAF4613334.1"/>
    </source>
</evidence>
<evidence type="ECO:0000256" key="11">
    <source>
        <dbReference type="ARBA" id="ARBA00023326"/>
    </source>
</evidence>
<keyword evidence="5 15" id="KW-0378">Hydrolase</keyword>
<keyword evidence="10" id="KW-0961">Cell wall biogenesis/degradation</keyword>
<comment type="catalytic activity">
    <reaction evidence="14">
        <text>[(1-&gt;4)-alpha-D-galacturonosyl](n) + H2O = alpha-D-galacturonate + [(1-&gt;4)-alpha-D-galacturonosyl](n-1)</text>
        <dbReference type="Rhea" id="RHEA:14117"/>
        <dbReference type="Rhea" id="RHEA-COMP:14570"/>
        <dbReference type="Rhea" id="RHEA-COMP:14572"/>
        <dbReference type="ChEBI" id="CHEBI:15377"/>
        <dbReference type="ChEBI" id="CHEBI:58658"/>
        <dbReference type="ChEBI" id="CHEBI:140523"/>
        <dbReference type="EC" id="3.2.1.67"/>
    </reaction>
</comment>
<evidence type="ECO:0000256" key="4">
    <source>
        <dbReference type="ARBA" id="ARBA00022729"/>
    </source>
</evidence>
<evidence type="ECO:0000256" key="13">
    <source>
        <dbReference type="ARBA" id="ARBA00038933"/>
    </source>
</evidence>
<dbReference type="GO" id="GO:0071555">
    <property type="term" value="P:cell wall organization"/>
    <property type="evidence" value="ECO:0007669"/>
    <property type="project" value="UniProtKB-KW"/>
</dbReference>
<dbReference type="InterPro" id="IPR000743">
    <property type="entry name" value="Glyco_hydro_28"/>
</dbReference>
<proteinExistence type="inferred from homology"/>
<comment type="caution">
    <text evidence="17">The sequence shown here is derived from an EMBL/GenBank/DDBJ whole genome shotgun (WGS) entry which is preliminary data.</text>
</comment>
<evidence type="ECO:0000256" key="9">
    <source>
        <dbReference type="ARBA" id="ARBA00023295"/>
    </source>
</evidence>
<name>A0A8H4VMJ1_9AGAR</name>
<keyword evidence="4 16" id="KW-0732">Signal</keyword>
<protein>
    <recommendedName>
        <fullName evidence="13">galacturonan 1,4-alpha-galacturonidase</fullName>
        <ecNumber evidence="13">3.2.1.67</ecNumber>
    </recommendedName>
</protein>
<dbReference type="GO" id="GO:0000272">
    <property type="term" value="P:polysaccharide catabolic process"/>
    <property type="evidence" value="ECO:0007669"/>
    <property type="project" value="UniProtKB-KW"/>
</dbReference>
<dbReference type="InterPro" id="IPR012334">
    <property type="entry name" value="Pectin_lyas_fold"/>
</dbReference>
<keyword evidence="18" id="KW-1185">Reference proteome</keyword>
<keyword evidence="8" id="KW-0119">Carbohydrate metabolism</keyword>
<keyword evidence="6" id="KW-1015">Disulfide bond</keyword>
<dbReference type="AlphaFoldDB" id="A0A8H4VMJ1"/>
<feature type="signal peptide" evidence="16">
    <location>
        <begin position="1"/>
        <end position="24"/>
    </location>
</feature>
<evidence type="ECO:0000256" key="10">
    <source>
        <dbReference type="ARBA" id="ARBA00023316"/>
    </source>
</evidence>